<dbReference type="EMBL" id="CALSDN010000011">
    <property type="protein sequence ID" value="CAH6722880.1"/>
    <property type="molecule type" value="Genomic_DNA"/>
</dbReference>
<evidence type="ECO:0000313" key="1">
    <source>
        <dbReference type="EMBL" id="CAH6722880.1"/>
    </source>
</evidence>
<proteinExistence type="predicted"/>
<gene>
    <name evidence="1" type="ORF">CLIB1444_11S03246</name>
</gene>
<protein>
    <submittedName>
        <fullName evidence="1">Translocation protein Sec62p</fullName>
    </submittedName>
</protein>
<reference evidence="1" key="1">
    <citation type="submission" date="2022-06" db="EMBL/GenBank/DDBJ databases">
        <authorList>
            <person name="Legras J.-L."/>
            <person name="Devillers H."/>
            <person name="Grondin C."/>
        </authorList>
    </citation>
    <scope>NUCLEOTIDE SEQUENCE</scope>
    <source>
        <strain evidence="1">CLIB 1444</strain>
    </source>
</reference>
<sequence length="275" mass="31315">MSVPGVQLGVPQGVPTKAAPGGLDPAKIQQIMAQLQPIAKSVAFFARDSPILKNRKGLLNNSEDHDFFRYKRLIRCLMSEDYKKARASNPKSGMPEVVNEKSANDLAKILVQTQLIIPVNKLHFKEIKQTNKKWVPNKQKPTLIKSKDFTFKPDDYYVWNYNKPSPYASIFGVLLIVGIFTVILFPLWPSFMKRGVYWISMMLMCLIGGIFVIAIIRLILYVITLVYGAPFWLFPNLFADVGFFESFVPFYEWEKPKKSKKGKKSASGVELKEVE</sequence>
<accession>A0ACA9YD91</accession>
<name>A0ACA9YD91_9ASCO</name>
<organism evidence="1 2">
    <name type="scientific">[Candida] jaroonii</name>
    <dbReference type="NCBI Taxonomy" id="467808"/>
    <lineage>
        <taxon>Eukaryota</taxon>
        <taxon>Fungi</taxon>
        <taxon>Dikarya</taxon>
        <taxon>Ascomycota</taxon>
        <taxon>Saccharomycotina</taxon>
        <taxon>Pichiomycetes</taxon>
        <taxon>Debaryomycetaceae</taxon>
        <taxon>Yamadazyma</taxon>
    </lineage>
</organism>
<keyword evidence="2" id="KW-1185">Reference proteome</keyword>
<evidence type="ECO:0000313" key="2">
    <source>
        <dbReference type="Proteomes" id="UP001152531"/>
    </source>
</evidence>
<comment type="caution">
    <text evidence="1">The sequence shown here is derived from an EMBL/GenBank/DDBJ whole genome shotgun (WGS) entry which is preliminary data.</text>
</comment>
<dbReference type="Proteomes" id="UP001152531">
    <property type="component" value="Unassembled WGS sequence"/>
</dbReference>